<reference evidence="4" key="1">
    <citation type="journal article" date="2019" name="Int. J. Syst. Evol. Microbiol.">
        <title>The Global Catalogue of Microorganisms (GCM) 10K type strain sequencing project: providing services to taxonomists for standard genome sequencing and annotation.</title>
        <authorList>
            <consortium name="The Broad Institute Genomics Platform"/>
            <consortium name="The Broad Institute Genome Sequencing Center for Infectious Disease"/>
            <person name="Wu L."/>
            <person name="Ma J."/>
        </authorList>
    </citation>
    <scope>NUCLEOTIDE SEQUENCE [LARGE SCALE GENOMIC DNA]</scope>
    <source>
        <strain evidence="4">CCUG 60527</strain>
    </source>
</reference>
<dbReference type="Pfam" id="PF12158">
    <property type="entry name" value="DUF3592"/>
    <property type="match status" value="1"/>
</dbReference>
<name>A0ABW3JRQ9_9FLAO</name>
<keyword evidence="1" id="KW-0812">Transmembrane</keyword>
<feature type="transmembrane region" description="Helical" evidence="1">
    <location>
        <begin position="12"/>
        <end position="45"/>
    </location>
</feature>
<keyword evidence="4" id="KW-1185">Reference proteome</keyword>
<dbReference type="RefSeq" id="WP_386105936.1">
    <property type="nucleotide sequence ID" value="NZ_JBHTJR010000025.1"/>
</dbReference>
<dbReference type="EMBL" id="JBHTJR010000025">
    <property type="protein sequence ID" value="MFD0992540.1"/>
    <property type="molecule type" value="Genomic_DNA"/>
</dbReference>
<dbReference type="InterPro" id="IPR021994">
    <property type="entry name" value="DUF3592"/>
</dbReference>
<keyword evidence="1" id="KW-0472">Membrane</keyword>
<dbReference type="Proteomes" id="UP001597062">
    <property type="component" value="Unassembled WGS sequence"/>
</dbReference>
<feature type="transmembrane region" description="Helical" evidence="1">
    <location>
        <begin position="162"/>
        <end position="184"/>
    </location>
</feature>
<organism evidence="3 4">
    <name type="scientific">Tenacibaculum geojense</name>
    <dbReference type="NCBI Taxonomy" id="915352"/>
    <lineage>
        <taxon>Bacteria</taxon>
        <taxon>Pseudomonadati</taxon>
        <taxon>Bacteroidota</taxon>
        <taxon>Flavobacteriia</taxon>
        <taxon>Flavobacteriales</taxon>
        <taxon>Flavobacteriaceae</taxon>
        <taxon>Tenacibaculum</taxon>
    </lineage>
</organism>
<evidence type="ECO:0000313" key="3">
    <source>
        <dbReference type="EMBL" id="MFD0992540.1"/>
    </source>
</evidence>
<evidence type="ECO:0000256" key="1">
    <source>
        <dbReference type="SAM" id="Phobius"/>
    </source>
</evidence>
<comment type="caution">
    <text evidence="3">The sequence shown here is derived from an EMBL/GenBank/DDBJ whole genome shotgun (WGS) entry which is preliminary data.</text>
</comment>
<feature type="domain" description="DUF3592" evidence="2">
    <location>
        <begin position="52"/>
        <end position="157"/>
    </location>
</feature>
<proteinExistence type="predicted"/>
<keyword evidence="1" id="KW-1133">Transmembrane helix</keyword>
<protein>
    <submittedName>
        <fullName evidence="3">DUF3592 domain-containing protein</fullName>
    </submittedName>
</protein>
<accession>A0ABW3JRQ9</accession>
<sequence length="189" mass="22223">MKINLENWEIGIIPTIFICIILPLLIYFSLWLIITGIIGSLRMLLSKKWTRTSGKLISSEIKYKDFSDENHRHRKYVKIKTYVYKVNNEYFSSNQTLASDSLFSKEFKSLKKNMNKENTEKILNSLKSGKKIENIKGDLITVFYNPKKPQIACLENRFEKKIFIQIIMGLIFGTGLMYLSYYLLRNIIE</sequence>
<evidence type="ECO:0000259" key="2">
    <source>
        <dbReference type="Pfam" id="PF12158"/>
    </source>
</evidence>
<gene>
    <name evidence="3" type="ORF">ACFQ1U_04930</name>
</gene>
<evidence type="ECO:0000313" key="4">
    <source>
        <dbReference type="Proteomes" id="UP001597062"/>
    </source>
</evidence>